<gene>
    <name evidence="2" type="ORF">AKJ09_09525</name>
</gene>
<organism evidence="2 3">
    <name type="scientific">Labilithrix luteola</name>
    <dbReference type="NCBI Taxonomy" id="1391654"/>
    <lineage>
        <taxon>Bacteria</taxon>
        <taxon>Pseudomonadati</taxon>
        <taxon>Myxococcota</taxon>
        <taxon>Polyangia</taxon>
        <taxon>Polyangiales</taxon>
        <taxon>Labilitrichaceae</taxon>
        <taxon>Labilithrix</taxon>
    </lineage>
</organism>
<dbReference type="Proteomes" id="UP000064967">
    <property type="component" value="Chromosome"/>
</dbReference>
<evidence type="ECO:0000313" key="3">
    <source>
        <dbReference type="Proteomes" id="UP000064967"/>
    </source>
</evidence>
<name>A0A0K1QB20_9BACT</name>
<evidence type="ECO:0000256" key="1">
    <source>
        <dbReference type="SAM" id="MobiDB-lite"/>
    </source>
</evidence>
<feature type="region of interest" description="Disordered" evidence="1">
    <location>
        <begin position="120"/>
        <end position="149"/>
    </location>
</feature>
<dbReference type="AlphaFoldDB" id="A0A0K1QB20"/>
<keyword evidence="3" id="KW-1185">Reference proteome</keyword>
<dbReference type="STRING" id="1391654.AKJ09_09525"/>
<evidence type="ECO:0000313" key="2">
    <source>
        <dbReference type="EMBL" id="AKV02862.1"/>
    </source>
</evidence>
<dbReference type="KEGG" id="llu:AKJ09_09525"/>
<dbReference type="OrthoDB" id="5470789at2"/>
<sequence length="221" mass="24660">MSGTMQLLDRIELRRFVGREFLLWLWLESELFEATLETKEHGSFGLWLEGRLVLSAGQESTVIKGSAPGNHREAKESLLRGKLPDRAGIHISWGDHESTLTLRGEQMAFAGLTLPTKLGKEEDEAPALAPPPPVRKKKKGGPRGDAPSDEAHEAFYERMHLARDVENIFQALYADFLALRLGPAWTETILPALEAWVSGEAVDADRYKRARSKHVPAGRSR</sequence>
<accession>A0A0K1QB20</accession>
<proteinExistence type="predicted"/>
<reference evidence="2 3" key="1">
    <citation type="submission" date="2015-08" db="EMBL/GenBank/DDBJ databases">
        <authorList>
            <person name="Babu N.S."/>
            <person name="Beckwith C.J."/>
            <person name="Beseler K.G."/>
            <person name="Brison A."/>
            <person name="Carone J.V."/>
            <person name="Caskin T.P."/>
            <person name="Diamond M."/>
            <person name="Durham M.E."/>
            <person name="Foxe J.M."/>
            <person name="Go M."/>
            <person name="Henderson B.A."/>
            <person name="Jones I.B."/>
            <person name="McGettigan J.A."/>
            <person name="Micheletti S.J."/>
            <person name="Nasrallah M.E."/>
            <person name="Ortiz D."/>
            <person name="Piller C.R."/>
            <person name="Privatt S.R."/>
            <person name="Schneider S.L."/>
            <person name="Sharp S."/>
            <person name="Smith T.C."/>
            <person name="Stanton J.D."/>
            <person name="Ullery H.E."/>
            <person name="Wilson R.J."/>
            <person name="Serrano M.G."/>
            <person name="Buck G."/>
            <person name="Lee V."/>
            <person name="Wang Y."/>
            <person name="Carvalho R."/>
            <person name="Voegtly L."/>
            <person name="Shi R."/>
            <person name="Duckworth R."/>
            <person name="Johnson A."/>
            <person name="Loviza R."/>
            <person name="Walstead R."/>
            <person name="Shah Z."/>
            <person name="Kiflezghi M."/>
            <person name="Wade K."/>
            <person name="Ball S.L."/>
            <person name="Bradley K.W."/>
            <person name="Asai D.J."/>
            <person name="Bowman C.A."/>
            <person name="Russell D.A."/>
            <person name="Pope W.H."/>
            <person name="Jacobs-Sera D."/>
            <person name="Hendrix R.W."/>
            <person name="Hatfull G.F."/>
        </authorList>
    </citation>
    <scope>NUCLEOTIDE SEQUENCE [LARGE SCALE GENOMIC DNA]</scope>
    <source>
        <strain evidence="2 3">DSM 27648</strain>
    </source>
</reference>
<protein>
    <submittedName>
        <fullName evidence="2">Uncharacterized protein</fullName>
    </submittedName>
</protein>
<dbReference type="EMBL" id="CP012333">
    <property type="protein sequence ID" value="AKV02862.1"/>
    <property type="molecule type" value="Genomic_DNA"/>
</dbReference>
<dbReference type="RefSeq" id="WP_146653720.1">
    <property type="nucleotide sequence ID" value="NZ_CP012333.1"/>
</dbReference>